<dbReference type="InterPro" id="IPR010428">
    <property type="entry name" value="Zincin_1"/>
</dbReference>
<sequence>MNIRRFRKTIDAVLESLPPELFRQLNGGILVRPETKEDGDALILGEYVEDPDLGSLVLLYYGSFAEALEGASADEWEEEIEETVIHELRHHVESLAGVDYLAREEEMELFQDDDGEDEDA</sequence>
<organism evidence="1 2">
    <name type="scientific">Aminivibrio pyruvatiphilus</name>
    <dbReference type="NCBI Taxonomy" id="1005740"/>
    <lineage>
        <taxon>Bacteria</taxon>
        <taxon>Thermotogati</taxon>
        <taxon>Synergistota</taxon>
        <taxon>Synergistia</taxon>
        <taxon>Synergistales</taxon>
        <taxon>Aminobacteriaceae</taxon>
        <taxon>Aminivibrio</taxon>
    </lineage>
</organism>
<reference evidence="1 2" key="1">
    <citation type="submission" date="2019-03" db="EMBL/GenBank/DDBJ databases">
        <title>Genomic Encyclopedia of Type Strains, Phase IV (KMG-IV): sequencing the most valuable type-strain genomes for metagenomic binning, comparative biology and taxonomic classification.</title>
        <authorList>
            <person name="Goeker M."/>
        </authorList>
    </citation>
    <scope>NUCLEOTIDE SEQUENCE [LARGE SCALE GENOMIC DNA]</scope>
    <source>
        <strain evidence="1 2">DSM 25964</strain>
    </source>
</reference>
<protein>
    <submittedName>
        <fullName evidence="1">Zinicin-like metallopeptidase</fullName>
    </submittedName>
</protein>
<name>A0A4R8MBR6_9BACT</name>
<gene>
    <name evidence="1" type="ORF">C8D99_102111</name>
</gene>
<dbReference type="SUPFAM" id="SSF55486">
    <property type="entry name" value="Metalloproteases ('zincins'), catalytic domain"/>
    <property type="match status" value="1"/>
</dbReference>
<accession>A0A4R8MBR6</accession>
<dbReference type="Proteomes" id="UP000295066">
    <property type="component" value="Unassembled WGS sequence"/>
</dbReference>
<comment type="caution">
    <text evidence="1">The sequence shown here is derived from an EMBL/GenBank/DDBJ whole genome shotgun (WGS) entry which is preliminary data.</text>
</comment>
<keyword evidence="2" id="KW-1185">Reference proteome</keyword>
<dbReference type="RefSeq" id="WP_133956004.1">
    <property type="nucleotide sequence ID" value="NZ_SORI01000002.1"/>
</dbReference>
<dbReference type="Pfam" id="PF06262">
    <property type="entry name" value="Zincin_1"/>
    <property type="match status" value="1"/>
</dbReference>
<dbReference type="AlphaFoldDB" id="A0A4R8MBR6"/>
<evidence type="ECO:0000313" key="2">
    <source>
        <dbReference type="Proteomes" id="UP000295066"/>
    </source>
</evidence>
<dbReference type="EMBL" id="SORI01000002">
    <property type="protein sequence ID" value="TDY63130.1"/>
    <property type="molecule type" value="Genomic_DNA"/>
</dbReference>
<proteinExistence type="predicted"/>
<dbReference type="OrthoDB" id="5071at2"/>
<dbReference type="InterPro" id="IPR038555">
    <property type="entry name" value="Zincin_1_sf"/>
</dbReference>
<dbReference type="Gene3D" id="3.30.2010.20">
    <property type="match status" value="1"/>
</dbReference>
<evidence type="ECO:0000313" key="1">
    <source>
        <dbReference type="EMBL" id="TDY63130.1"/>
    </source>
</evidence>